<evidence type="ECO:0000313" key="2">
    <source>
        <dbReference type="EMBL" id="NDU97757.1"/>
    </source>
</evidence>
<keyword evidence="3" id="KW-1185">Reference proteome</keyword>
<comment type="caution">
    <text evidence="2">The sequence shown here is derived from an EMBL/GenBank/DDBJ whole genome shotgun (WGS) entry which is preliminary data.</text>
</comment>
<feature type="transmembrane region" description="Helical" evidence="1">
    <location>
        <begin position="166"/>
        <end position="187"/>
    </location>
</feature>
<feature type="transmembrane region" description="Helical" evidence="1">
    <location>
        <begin position="400"/>
        <end position="416"/>
    </location>
</feature>
<feature type="transmembrane region" description="Helical" evidence="1">
    <location>
        <begin position="67"/>
        <end position="86"/>
    </location>
</feature>
<evidence type="ECO:0000313" key="3">
    <source>
        <dbReference type="Proteomes" id="UP000474175"/>
    </source>
</evidence>
<dbReference type="EMBL" id="JAAFZH010000013">
    <property type="protein sequence ID" value="NDU97757.1"/>
    <property type="molecule type" value="Genomic_DNA"/>
</dbReference>
<gene>
    <name evidence="2" type="ORF">GK108_22930</name>
</gene>
<protein>
    <recommendedName>
        <fullName evidence="4">DUF2029 domain-containing protein</fullName>
    </recommendedName>
</protein>
<sequence length="453" mass="51351">MITPFRIGWLLLSLTLYTLIGYGVSRPQFNLLILLYGLSFWGYVRITRPLWSDASQPSITKPEPDRFLFLAALLFRVSLLAVVPNLSDDYVRFIWDGHLVANGYNPYLYLPSQIIHTPLAAKAGLTDSLYQGLNSPDYFTVYPPINQALFGLAALLSPQNLLGNLIGLRIPILLAELGTLWLLISLLSRFGKNPNLALLYALNPLVILELTGNLHYEAVLIFFALLAVWLYLQKRWVVSAFALAASIGTKLLPLLFFPLLIRYVGWKRAIVYETITLSVVGLLFVPFIDLDLVKNVFTSLDLYFQKFEFNASIYYLIRAVGYVLTGHSIIKEAGQFLFVLIAFGTIAIAIWSRGETSSRKLLTQLLLTLSLYWLLSTTVHPWYITSLVAISVFTPFRYPFIWSGLIILSYGAYQTYPYNENLPLIGLEYGLLVGFIVYEWQKQKPSSRLMNNV</sequence>
<feature type="transmembrane region" description="Helical" evidence="1">
    <location>
        <begin position="372"/>
        <end position="393"/>
    </location>
</feature>
<evidence type="ECO:0008006" key="4">
    <source>
        <dbReference type="Google" id="ProtNLM"/>
    </source>
</evidence>
<evidence type="ECO:0000256" key="1">
    <source>
        <dbReference type="SAM" id="Phobius"/>
    </source>
</evidence>
<feature type="transmembrane region" description="Helical" evidence="1">
    <location>
        <begin position="236"/>
        <end position="257"/>
    </location>
</feature>
<feature type="transmembrane region" description="Helical" evidence="1">
    <location>
        <begin position="307"/>
        <end position="324"/>
    </location>
</feature>
<feature type="transmembrane region" description="Helical" evidence="1">
    <location>
        <begin position="269"/>
        <end position="287"/>
    </location>
</feature>
<keyword evidence="1" id="KW-0812">Transmembrane</keyword>
<keyword evidence="1" id="KW-1133">Transmembrane helix</keyword>
<feature type="transmembrane region" description="Helical" evidence="1">
    <location>
        <begin position="422"/>
        <end position="440"/>
    </location>
</feature>
<name>A0A6L9LDS2_9BACT</name>
<feature type="transmembrane region" description="Helical" evidence="1">
    <location>
        <begin position="29"/>
        <end position="46"/>
    </location>
</feature>
<accession>A0A6L9LDS2</accession>
<keyword evidence="1" id="KW-0472">Membrane</keyword>
<dbReference type="RefSeq" id="WP_163953529.1">
    <property type="nucleotide sequence ID" value="NZ_JAAFZH010000013.1"/>
</dbReference>
<feature type="transmembrane region" description="Helical" evidence="1">
    <location>
        <begin position="199"/>
        <end position="230"/>
    </location>
</feature>
<feature type="transmembrane region" description="Helical" evidence="1">
    <location>
        <begin position="336"/>
        <end position="352"/>
    </location>
</feature>
<reference evidence="2 3" key="1">
    <citation type="submission" date="2020-02" db="EMBL/GenBank/DDBJ databases">
        <title>Draft genome sequence of two Spirosoma agri KCTC 52727 and Spirosoma terrae KCTC 52035.</title>
        <authorList>
            <person name="Rojas J."/>
            <person name="Ambika Manirajan B."/>
            <person name="Suarez C."/>
            <person name="Ratering S."/>
            <person name="Schnell S."/>
        </authorList>
    </citation>
    <scope>NUCLEOTIDE SEQUENCE [LARGE SCALE GENOMIC DNA]</scope>
    <source>
        <strain evidence="2 3">KCTC 52035</strain>
    </source>
</reference>
<dbReference type="AlphaFoldDB" id="A0A6L9LDS2"/>
<proteinExistence type="predicted"/>
<dbReference type="Proteomes" id="UP000474175">
    <property type="component" value="Unassembled WGS sequence"/>
</dbReference>
<organism evidence="2 3">
    <name type="scientific">Spirosoma terrae</name>
    <dbReference type="NCBI Taxonomy" id="1968276"/>
    <lineage>
        <taxon>Bacteria</taxon>
        <taxon>Pseudomonadati</taxon>
        <taxon>Bacteroidota</taxon>
        <taxon>Cytophagia</taxon>
        <taxon>Cytophagales</taxon>
        <taxon>Cytophagaceae</taxon>
        <taxon>Spirosoma</taxon>
    </lineage>
</organism>
<dbReference type="Pfam" id="PF26314">
    <property type="entry name" value="MptA_B_family"/>
    <property type="match status" value="1"/>
</dbReference>
<feature type="transmembrane region" description="Helical" evidence="1">
    <location>
        <begin position="7"/>
        <end position="23"/>
    </location>
</feature>